<protein>
    <submittedName>
        <fullName evidence="2">Uncharacterized protein</fullName>
    </submittedName>
</protein>
<name>A0ABC8UVX8_9AQUA</name>
<dbReference type="EMBL" id="CAUOFW020007057">
    <property type="protein sequence ID" value="CAK9177447.1"/>
    <property type="molecule type" value="Genomic_DNA"/>
</dbReference>
<evidence type="ECO:0000313" key="3">
    <source>
        <dbReference type="Proteomes" id="UP001642360"/>
    </source>
</evidence>
<dbReference type="EMBL" id="CAUOFW020009246">
    <property type="protein sequence ID" value="CAK9185230.1"/>
    <property type="molecule type" value="Genomic_DNA"/>
</dbReference>
<proteinExistence type="predicted"/>
<accession>A0ABC8UVX8</accession>
<dbReference type="AlphaFoldDB" id="A0ABC8UVX8"/>
<gene>
    <name evidence="1" type="ORF">ILEXP_LOCUS47337</name>
    <name evidence="2" type="ORF">ILEXP_LOCUS55612</name>
</gene>
<organism evidence="2 3">
    <name type="scientific">Ilex paraguariensis</name>
    <name type="common">yerba mate</name>
    <dbReference type="NCBI Taxonomy" id="185542"/>
    <lineage>
        <taxon>Eukaryota</taxon>
        <taxon>Viridiplantae</taxon>
        <taxon>Streptophyta</taxon>
        <taxon>Embryophyta</taxon>
        <taxon>Tracheophyta</taxon>
        <taxon>Spermatophyta</taxon>
        <taxon>Magnoliopsida</taxon>
        <taxon>eudicotyledons</taxon>
        <taxon>Gunneridae</taxon>
        <taxon>Pentapetalae</taxon>
        <taxon>asterids</taxon>
        <taxon>campanulids</taxon>
        <taxon>Aquifoliales</taxon>
        <taxon>Aquifoliaceae</taxon>
        <taxon>Ilex</taxon>
    </lineage>
</organism>
<comment type="caution">
    <text evidence="2">The sequence shown here is derived from an EMBL/GenBank/DDBJ whole genome shotgun (WGS) entry which is preliminary data.</text>
</comment>
<evidence type="ECO:0000313" key="2">
    <source>
        <dbReference type="EMBL" id="CAK9185230.1"/>
    </source>
</evidence>
<dbReference type="Proteomes" id="UP001642360">
    <property type="component" value="Unassembled WGS sequence"/>
</dbReference>
<evidence type="ECO:0000313" key="1">
    <source>
        <dbReference type="EMBL" id="CAK9177447.1"/>
    </source>
</evidence>
<keyword evidence="3" id="KW-1185">Reference proteome</keyword>
<sequence>MVSDVSYTAIPDFADVLFQTYNDRYGNVKACNRSVTLITDDTLIMLLGRQLEQSHLYRRREYCRRRLVRLKEVHRLASGDPVAHGFHSMMILRSIIVELIVGMKIL</sequence>
<reference evidence="2 3" key="1">
    <citation type="submission" date="2024-02" db="EMBL/GenBank/DDBJ databases">
        <authorList>
            <person name="Vignale AGUSTIN F."/>
            <person name="Sosa J E."/>
            <person name="Modenutti C."/>
        </authorList>
    </citation>
    <scope>NUCLEOTIDE SEQUENCE [LARGE SCALE GENOMIC DNA]</scope>
</reference>